<evidence type="ECO:0000256" key="1">
    <source>
        <dbReference type="ARBA" id="ARBA00022723"/>
    </source>
</evidence>
<keyword evidence="1" id="KW-0479">Metal-binding</keyword>
<keyword evidence="3" id="KW-0862">Zinc</keyword>
<evidence type="ECO:0000256" key="6">
    <source>
        <dbReference type="SAM" id="MobiDB-lite"/>
    </source>
</evidence>
<dbReference type="EMBL" id="CAWUPB010001156">
    <property type="protein sequence ID" value="CAK7338718.1"/>
    <property type="molecule type" value="Genomic_DNA"/>
</dbReference>
<sequence length="641" mass="70574">MHRYLVPNVSLLDLADYPCFDDARKFGLRAAMAIRLKVGRVCRFEYLLEIFLPTNLEDRVEQNKLFDEILLILHKNCKDSGNMELPIKSFLKLQEDELDDLLKETKEKFQNNRVETDELREEAAATECELLEHETQSSVGSEEGELPNTSPMAVSESSSSALSNGGLNSNEEITLNMLIPQNTGETDEPNEQEVGEQNAAVGNGVDGNKQMVEIHYRQQRKSINKGKKTDTQPTKCTSKPRKTTSVVWEFFSKVQENGVVWAKCPVCGKQLGGESKNGTSNLHKHGCFKDWKEDAKQQSVSNVDSRTKVNPKAKASSTIGANVPTQAKRRKLAAKIGDTGKDKEREEEGTFNDSAIASVVDAVQDTTVSDISQAAVSNVVSDQVQELTVQDDYTTKETTARGLKDQEHHLSFGRIAQLQPIETQSSSQQPNNTAIAGIPQVGCTTAEVDIVATSTTSSIPTTIGSPVISAASQLRRFLSQSPQVLLSLSEIDRFCSLLNAAINASSNEWEKHPMRELLAEVDRLKDAIATCPSSSPLKTPLQGCENLSSAISKSAISRSNLEAEITLLDDQAAQLEEQLKDIYEKRLQKKEDLSRLVKNEAVMQTHALQNNQAIVGKLKIDNIIAGMSALFEFVKSVLPEP</sequence>
<feature type="compositionally biased region" description="Low complexity" evidence="6">
    <location>
        <begin position="155"/>
        <end position="168"/>
    </location>
</feature>
<proteinExistence type="predicted"/>
<dbReference type="InterPro" id="IPR053031">
    <property type="entry name" value="Cuticle_assoc_protein"/>
</dbReference>
<protein>
    <recommendedName>
        <fullName evidence="7">BED-type domain-containing protein</fullName>
    </recommendedName>
</protein>
<dbReference type="InterPro" id="IPR036236">
    <property type="entry name" value="Znf_C2H2_sf"/>
</dbReference>
<dbReference type="InterPro" id="IPR003656">
    <property type="entry name" value="Znf_BED"/>
</dbReference>
<dbReference type="PANTHER" id="PTHR34396">
    <property type="entry name" value="OS03G0264950 PROTEIN-RELATED"/>
    <property type="match status" value="1"/>
</dbReference>
<evidence type="ECO:0000256" key="2">
    <source>
        <dbReference type="ARBA" id="ARBA00022771"/>
    </source>
</evidence>
<dbReference type="GO" id="GO:0005634">
    <property type="term" value="C:nucleus"/>
    <property type="evidence" value="ECO:0007669"/>
    <property type="project" value="TreeGrafter"/>
</dbReference>
<evidence type="ECO:0000256" key="4">
    <source>
        <dbReference type="PROSITE-ProRule" id="PRU00027"/>
    </source>
</evidence>
<feature type="region of interest" description="Disordered" evidence="6">
    <location>
        <begin position="298"/>
        <end position="319"/>
    </location>
</feature>
<accession>A0AAV1RRP0</accession>
<dbReference type="Proteomes" id="UP001314170">
    <property type="component" value="Unassembled WGS sequence"/>
</dbReference>
<dbReference type="GO" id="GO:1990837">
    <property type="term" value="F:sequence-specific double-stranded DNA binding"/>
    <property type="evidence" value="ECO:0007669"/>
    <property type="project" value="TreeGrafter"/>
</dbReference>
<feature type="coiled-coil region" evidence="5">
    <location>
        <begin position="558"/>
        <end position="593"/>
    </location>
</feature>
<evidence type="ECO:0000256" key="5">
    <source>
        <dbReference type="SAM" id="Coils"/>
    </source>
</evidence>
<dbReference type="SMART" id="SM00614">
    <property type="entry name" value="ZnF_BED"/>
    <property type="match status" value="1"/>
</dbReference>
<evidence type="ECO:0000313" key="8">
    <source>
        <dbReference type="EMBL" id="CAK7338718.1"/>
    </source>
</evidence>
<comment type="caution">
    <text evidence="8">The sequence shown here is derived from an EMBL/GenBank/DDBJ whole genome shotgun (WGS) entry which is preliminary data.</text>
</comment>
<reference evidence="8 9" key="1">
    <citation type="submission" date="2024-01" db="EMBL/GenBank/DDBJ databases">
        <authorList>
            <person name="Waweru B."/>
        </authorList>
    </citation>
    <scope>NUCLEOTIDE SEQUENCE [LARGE SCALE GENOMIC DNA]</scope>
</reference>
<organism evidence="8 9">
    <name type="scientific">Dovyalis caffra</name>
    <dbReference type="NCBI Taxonomy" id="77055"/>
    <lineage>
        <taxon>Eukaryota</taxon>
        <taxon>Viridiplantae</taxon>
        <taxon>Streptophyta</taxon>
        <taxon>Embryophyta</taxon>
        <taxon>Tracheophyta</taxon>
        <taxon>Spermatophyta</taxon>
        <taxon>Magnoliopsida</taxon>
        <taxon>eudicotyledons</taxon>
        <taxon>Gunneridae</taxon>
        <taxon>Pentapetalae</taxon>
        <taxon>rosids</taxon>
        <taxon>fabids</taxon>
        <taxon>Malpighiales</taxon>
        <taxon>Salicaceae</taxon>
        <taxon>Flacourtieae</taxon>
        <taxon>Dovyalis</taxon>
    </lineage>
</organism>
<keyword evidence="9" id="KW-1185">Reference proteome</keyword>
<evidence type="ECO:0000313" key="9">
    <source>
        <dbReference type="Proteomes" id="UP001314170"/>
    </source>
</evidence>
<feature type="domain" description="BED-type" evidence="7">
    <location>
        <begin position="242"/>
        <end position="285"/>
    </location>
</feature>
<evidence type="ECO:0000259" key="7">
    <source>
        <dbReference type="PROSITE" id="PS50808"/>
    </source>
</evidence>
<dbReference type="GO" id="GO:0008270">
    <property type="term" value="F:zinc ion binding"/>
    <property type="evidence" value="ECO:0007669"/>
    <property type="project" value="UniProtKB-KW"/>
</dbReference>
<keyword evidence="2 4" id="KW-0863">Zinc-finger</keyword>
<dbReference type="Pfam" id="PF22922">
    <property type="entry name" value="GAF_NLP"/>
    <property type="match status" value="1"/>
</dbReference>
<dbReference type="SUPFAM" id="SSF57667">
    <property type="entry name" value="beta-beta-alpha zinc fingers"/>
    <property type="match status" value="1"/>
</dbReference>
<evidence type="ECO:0000256" key="3">
    <source>
        <dbReference type="ARBA" id="ARBA00022833"/>
    </source>
</evidence>
<feature type="region of interest" description="Disordered" evidence="6">
    <location>
        <begin position="132"/>
        <end position="168"/>
    </location>
</feature>
<dbReference type="PANTHER" id="PTHR34396:SF25">
    <property type="entry name" value="BOUNDARY ELEMENT ASSOCIATED FACTOR"/>
    <property type="match status" value="1"/>
</dbReference>
<dbReference type="GO" id="GO:0006357">
    <property type="term" value="P:regulation of transcription by RNA polymerase II"/>
    <property type="evidence" value="ECO:0007669"/>
    <property type="project" value="TreeGrafter"/>
</dbReference>
<dbReference type="AlphaFoldDB" id="A0AAV1RRP0"/>
<dbReference type="InterPro" id="IPR055081">
    <property type="entry name" value="NLP1-9_GAF"/>
</dbReference>
<dbReference type="PROSITE" id="PS50808">
    <property type="entry name" value="ZF_BED"/>
    <property type="match status" value="1"/>
</dbReference>
<keyword evidence="5" id="KW-0175">Coiled coil</keyword>
<gene>
    <name evidence="8" type="ORF">DCAF_LOCUS13766</name>
</gene>
<name>A0AAV1RRP0_9ROSI</name>
<dbReference type="Pfam" id="PF02892">
    <property type="entry name" value="zf-BED"/>
    <property type="match status" value="1"/>
</dbReference>